<evidence type="ECO:0000313" key="1">
    <source>
        <dbReference type="EMBL" id="KKL69428.1"/>
    </source>
</evidence>
<gene>
    <name evidence="1" type="ORF">LCGC14_2115080</name>
</gene>
<proteinExistence type="predicted"/>
<name>A0A0F9E5Z2_9ZZZZ</name>
<dbReference type="Gene3D" id="3.40.1440.10">
    <property type="entry name" value="GIY-YIG endonuclease"/>
    <property type="match status" value="1"/>
</dbReference>
<dbReference type="EMBL" id="LAZR01026211">
    <property type="protein sequence ID" value="KKL69428.1"/>
    <property type="molecule type" value="Genomic_DNA"/>
</dbReference>
<accession>A0A0F9E5Z2</accession>
<dbReference type="AlphaFoldDB" id="A0A0F9E5Z2"/>
<organism evidence="1">
    <name type="scientific">marine sediment metagenome</name>
    <dbReference type="NCBI Taxonomy" id="412755"/>
    <lineage>
        <taxon>unclassified sequences</taxon>
        <taxon>metagenomes</taxon>
        <taxon>ecological metagenomes</taxon>
    </lineage>
</organism>
<protein>
    <recommendedName>
        <fullName evidence="2">GIY-YIG domain-containing protein</fullName>
    </recommendedName>
</protein>
<sequence length="389" mass="44337">MPKLKTNKAGTKKEDTRTKQLYLIAIPATGKSYVGQGYKPKQRYSSHKLAKNKFGRDLCKHEHTFKIFNKEYTPDDANIGEQKYIKKYNTLEPNGYNKNSGGNVNIPCDETRKKQSKSHTKYLAGLSDGAKKEWCDTLSIAQLKRYANMSEAEWAAMRERSKRGQAGMSEETAAVRGAKISAAKTKWFAGMSDEELRDFERKIRTGLAGRSEEAKQLHRANTSDAIKLWNANMPDDARAVSNAKRIKSMKGQKKTAKHVKNARDAMVLGKARALANKRQLPILRSARLTIDNHCQSLVGAVSPTRIQWLKLSIKTARWVFRQHYKQLSNMEKKKFDAEYPPAKLFTKKQVEKNRAAKIASKQKGIKRTPEQIEVNRQAQLRWRRKVQAA</sequence>
<comment type="caution">
    <text evidence="1">The sequence shown here is derived from an EMBL/GenBank/DDBJ whole genome shotgun (WGS) entry which is preliminary data.</text>
</comment>
<evidence type="ECO:0008006" key="2">
    <source>
        <dbReference type="Google" id="ProtNLM"/>
    </source>
</evidence>
<reference evidence="1" key="1">
    <citation type="journal article" date="2015" name="Nature">
        <title>Complex archaea that bridge the gap between prokaryotes and eukaryotes.</title>
        <authorList>
            <person name="Spang A."/>
            <person name="Saw J.H."/>
            <person name="Jorgensen S.L."/>
            <person name="Zaremba-Niedzwiedzka K."/>
            <person name="Martijn J."/>
            <person name="Lind A.E."/>
            <person name="van Eijk R."/>
            <person name="Schleper C."/>
            <person name="Guy L."/>
            <person name="Ettema T.J."/>
        </authorList>
    </citation>
    <scope>NUCLEOTIDE SEQUENCE</scope>
</reference>
<dbReference type="InterPro" id="IPR035901">
    <property type="entry name" value="GIY-YIG_endonuc_sf"/>
</dbReference>